<comment type="caution">
    <text evidence="4">The sequence shown here is derived from an EMBL/GenBank/DDBJ whole genome shotgun (WGS) entry which is preliminary data.</text>
</comment>
<reference evidence="4 5" key="1">
    <citation type="submission" date="2016-08" db="EMBL/GenBank/DDBJ databases">
        <title>Genome sequencing of Paenibacillus sp. TI45-13ar, isolated from Korean traditional nuruk.</title>
        <authorList>
            <person name="Kim S.-J."/>
        </authorList>
    </citation>
    <scope>NUCLEOTIDE SEQUENCE [LARGE SCALE GENOMIC DNA]</scope>
    <source>
        <strain evidence="4 5">TI45-13ar</strain>
    </source>
</reference>
<dbReference type="STRING" id="1886670.PTI45_01731"/>
<dbReference type="AlphaFoldDB" id="A0A1E3L6F9"/>
<gene>
    <name evidence="4" type="ORF">PTI45_01731</name>
</gene>
<dbReference type="Pfam" id="PF01370">
    <property type="entry name" value="Epimerase"/>
    <property type="match status" value="1"/>
</dbReference>
<feature type="domain" description="DUF1731" evidence="3">
    <location>
        <begin position="250"/>
        <end position="296"/>
    </location>
</feature>
<dbReference type="RefSeq" id="WP_069327166.1">
    <property type="nucleotide sequence ID" value="NZ_MDER01000034.1"/>
</dbReference>
<sequence>MNIVVCGGTGLVGSHLVPFWLQENHDITVVTRKLPDVSKSNPAVEYITWNDMEQNPTQLEGVDVIVNLSGETLNQRWTTKTKLELVESRMRTVNIVSKAIEALKKKPEVVVQASAMAIYGTSDTETFDERSPKRTMNFPSSLAEQWEAVADSIKGVRLIKLRVSIVLDKHKGAYPLMRLPYILMAGGKLGSGKQWNSWIHIDDMVRLIDFCVKNKAIEGPVNASSPNPVRYADLGKTIAKVTHRPHWFHVPSIALKPTLGEMSDILLDGQRVIPKKALDHGFTFLFPEILGALDHIEKTQ</sequence>
<dbReference type="PANTHER" id="PTHR11092">
    <property type="entry name" value="SUGAR NUCLEOTIDE EPIMERASE RELATED"/>
    <property type="match status" value="1"/>
</dbReference>
<dbReference type="NCBIfam" id="TIGR01777">
    <property type="entry name" value="yfcH"/>
    <property type="match status" value="1"/>
</dbReference>
<evidence type="ECO:0000259" key="2">
    <source>
        <dbReference type="Pfam" id="PF01370"/>
    </source>
</evidence>
<dbReference type="InterPro" id="IPR010099">
    <property type="entry name" value="SDR39U1"/>
</dbReference>
<dbReference type="InterPro" id="IPR013549">
    <property type="entry name" value="DUF1731"/>
</dbReference>
<evidence type="ECO:0000256" key="1">
    <source>
        <dbReference type="ARBA" id="ARBA00009353"/>
    </source>
</evidence>
<protein>
    <submittedName>
        <fullName evidence="4">Epimerase family protein</fullName>
    </submittedName>
</protein>
<proteinExistence type="inferred from homology"/>
<feature type="domain" description="NAD-dependent epimerase/dehydratase" evidence="2">
    <location>
        <begin position="3"/>
        <end position="214"/>
    </location>
</feature>
<comment type="similarity">
    <text evidence="1">Belongs to the NAD(P)-dependent epimerase/dehydratase family. SDR39U1 subfamily.</text>
</comment>
<dbReference type="InterPro" id="IPR036291">
    <property type="entry name" value="NAD(P)-bd_dom_sf"/>
</dbReference>
<dbReference type="Proteomes" id="UP000094578">
    <property type="component" value="Unassembled WGS sequence"/>
</dbReference>
<dbReference type="InterPro" id="IPR001509">
    <property type="entry name" value="Epimerase_deHydtase"/>
</dbReference>
<dbReference type="EMBL" id="MDER01000034">
    <property type="protein sequence ID" value="ODP28755.1"/>
    <property type="molecule type" value="Genomic_DNA"/>
</dbReference>
<evidence type="ECO:0000313" key="5">
    <source>
        <dbReference type="Proteomes" id="UP000094578"/>
    </source>
</evidence>
<evidence type="ECO:0000313" key="4">
    <source>
        <dbReference type="EMBL" id="ODP28755.1"/>
    </source>
</evidence>
<dbReference type="SUPFAM" id="SSF51735">
    <property type="entry name" value="NAD(P)-binding Rossmann-fold domains"/>
    <property type="match status" value="1"/>
</dbReference>
<evidence type="ECO:0000259" key="3">
    <source>
        <dbReference type="Pfam" id="PF08338"/>
    </source>
</evidence>
<dbReference type="PATRIC" id="fig|1886670.3.peg.1760"/>
<dbReference type="Pfam" id="PF08338">
    <property type="entry name" value="DUF1731"/>
    <property type="match status" value="1"/>
</dbReference>
<dbReference type="PANTHER" id="PTHR11092:SF0">
    <property type="entry name" value="EPIMERASE FAMILY PROTEIN SDR39U1"/>
    <property type="match status" value="1"/>
</dbReference>
<name>A0A1E3L6F9_9BACL</name>
<accession>A0A1E3L6F9</accession>
<dbReference type="Gene3D" id="3.40.50.720">
    <property type="entry name" value="NAD(P)-binding Rossmann-like Domain"/>
    <property type="match status" value="1"/>
</dbReference>
<keyword evidence="5" id="KW-1185">Reference proteome</keyword>
<organism evidence="4 5">
    <name type="scientific">Paenibacillus nuruki</name>
    <dbReference type="NCBI Taxonomy" id="1886670"/>
    <lineage>
        <taxon>Bacteria</taxon>
        <taxon>Bacillati</taxon>
        <taxon>Bacillota</taxon>
        <taxon>Bacilli</taxon>
        <taxon>Bacillales</taxon>
        <taxon>Paenibacillaceae</taxon>
        <taxon>Paenibacillus</taxon>
    </lineage>
</organism>